<reference evidence="1" key="1">
    <citation type="submission" date="2022-06" db="EMBL/GenBank/DDBJ databases">
        <title>Fusarium solani species complex genomes reveal bases of compartmentalisation and animal pathogenesis.</title>
        <authorList>
            <person name="Tsai I.J."/>
        </authorList>
    </citation>
    <scope>NUCLEOTIDE SEQUENCE</scope>
    <source>
        <strain evidence="1">Fu6.1</strain>
    </source>
</reference>
<gene>
    <name evidence="1" type="ORF">NCS57_00909300</name>
</gene>
<evidence type="ECO:0000313" key="2">
    <source>
        <dbReference type="Proteomes" id="UP001065298"/>
    </source>
</evidence>
<proteinExistence type="predicted"/>
<evidence type="ECO:0000313" key="1">
    <source>
        <dbReference type="EMBL" id="KAI8666824.1"/>
    </source>
</evidence>
<accession>A0ACC0QUJ6</accession>
<protein>
    <submittedName>
        <fullName evidence="1">Urea amidolyase</fullName>
    </submittedName>
</protein>
<comment type="caution">
    <text evidence="1">The sequence shown here is derived from an EMBL/GenBank/DDBJ whole genome shotgun (WGS) entry which is preliminary data.</text>
</comment>
<dbReference type="Proteomes" id="UP001065298">
    <property type="component" value="Chromosome 6"/>
</dbReference>
<keyword evidence="2" id="KW-1185">Reference proteome</keyword>
<name>A0ACC0QUJ6_9HYPO</name>
<sequence>MTAAKRLLIANRGEIACRILRTARKIGYFIVAIYTSEDSASPHVSEADAAALVSSYISIKEITAVIESFKIQYVIPGYGFLSENAEFASHVEQHGARFVGPSDEHIRAFGLKDQARILAAKAGVPIVPGSDLVESIEEAEAEADRIGYPLTTYRGQIMMKATAGGGGMGLQICHDRLQLQSAYDAVVSRGQTLFSNAGVFLERYFPVSRHIEAQVFGDGRGDCVVFGERECSIQRRHQKVIEESPSPFVDGKPGLRERLLKTAHSLACNVKYRSAGTVEYLVDDATGDFFFLEMNTRLQVEHGVTELRFDIDLVKMMLRQAEAPLDLSLYRDIRPHGAAIEARLYSENPIKNFTPSPGLLQQVRFPDGDNIRVDTWVMSGTKVSPLYDPLLAKVMSYGAERSSAADVLTKALEKTQLQGVASNLLYCKAILDSDGSYTTIQDYPARKGVGFGIPPSGPADSLHARLANLIVGNEEGTEMLELVFNGPTIKFHDAAVVAIAGADIEISLDQKAQPMWTRLQVPSGSVLKLGGVTSGACSYLAIKGGFPGIAPRLGSKSTSPVIGMGGQNGRPLAIGDFIDIVASTKLSRFVPFQLPRYLVPQYDMSVLYCLRGPHGSADIITENDWRTITSSEWTVSHQSSRVGIRLIGPKLEWSRTSGGQGGSHPSNTVDYPYPVGGVIWTGDEAAILPADCPSLGGFVTSHVVPKGEIFKLGQLKPGSKFCFVEVDYQQAVELDKCQEALLQHVAKVSRSESVQGMPVTDLSLTESTSSGSTTGILARFQDATIRQGGDQFLLVDYPQTLDLGVRCKVQALVEVVSAAQVPGIVLVQPMGCAWLVQYDSLVIPQAELVQRLLRFLQFNDSGKRLLPSRVIRLPMVFDDRANREAIEKYIKLQRPYASYLPDPIEFIAKANGLESRDDVLRIVLETRFLVVGVGFFSGTPLAVPLDPRSQLTVPKFNPSRTSSPAGGLGFGGSYLCCDPVDAPGGYVNFARTIPGWDQFCRNRASFGDQPWIFRNFDQLSFYQVTEDEFDDMYAKFQAGQFVFDIQEATFDIEEYQKFCLDINDEVAIFKSKQHEASEREANREKELVRQWEEEQLARRQNQLASQDEEEQGDSAAKQVESPMHASVYKVLVEKGQILVEGETLLILEAMKMEVKICTPPGYEGLKVNAATVLPGDIVAPGDCLVLAY</sequence>
<dbReference type="EMBL" id="CM046508">
    <property type="protein sequence ID" value="KAI8666824.1"/>
    <property type="molecule type" value="Genomic_DNA"/>
</dbReference>
<organism evidence="1 2">
    <name type="scientific">Fusarium keratoplasticum</name>
    <dbReference type="NCBI Taxonomy" id="1328300"/>
    <lineage>
        <taxon>Eukaryota</taxon>
        <taxon>Fungi</taxon>
        <taxon>Dikarya</taxon>
        <taxon>Ascomycota</taxon>
        <taxon>Pezizomycotina</taxon>
        <taxon>Sordariomycetes</taxon>
        <taxon>Hypocreomycetidae</taxon>
        <taxon>Hypocreales</taxon>
        <taxon>Nectriaceae</taxon>
        <taxon>Fusarium</taxon>
        <taxon>Fusarium solani species complex</taxon>
    </lineage>
</organism>